<dbReference type="PROSITE" id="PS51375">
    <property type="entry name" value="PPR"/>
    <property type="match status" value="7"/>
</dbReference>
<keyword evidence="2" id="KW-0677">Repeat</keyword>
<dbReference type="EMBL" id="KZ452966">
    <property type="protein sequence ID" value="PKA48163.1"/>
    <property type="molecule type" value="Genomic_DNA"/>
</dbReference>
<dbReference type="GO" id="GO:0008168">
    <property type="term" value="F:methyltransferase activity"/>
    <property type="evidence" value="ECO:0007669"/>
    <property type="project" value="UniProtKB-KW"/>
</dbReference>
<sequence length="503" mass="56947">MSTSSPPSLSSLFIRLPGTEGKIAANCSSRIFLCSTGSRPRRKSSSSPPSPARLIALPKKLPAADAPPLQPKKRHWSVGEFPGKSDISILRSQRPPIKNVKKKVDRRAAAKAWVCTVTEALADKIQKKQWEQALEVFEMLRKQSFYQPKEGTYMKLLVLLGKSGQAARAVELFETMVEEGIEPTSTLYTALLAAYCRCNLLDESYCILNKMKASPLCQPDIFTYSILLKACVDESRFELIDSLYHEMSERMIVPNTVTQNVVLGAYGKAGKFSEMEKVLSFMLGSDSCKPDVWTMNIILGLFGRMGQIEMMEKWYEKFRGIGIEPETRTFNILIGAYGRKRMYNKMSAVMEYMRKLAFPWTTSTYNNVIEAFANVGDVQNMEHAFDQMQEEGMKTDTNTFSYLISGFSNAGLFHKVVRTIKLAERMEIPANTSFYNAVIQACARAGDIMEMERVFKRMKERQCLPDSLTYSTLVETFRMEGMNDKIYELEQVEGKNFGLDLVK</sequence>
<dbReference type="Gene3D" id="1.25.40.10">
    <property type="entry name" value="Tetratricopeptide repeat domain"/>
    <property type="match status" value="3"/>
</dbReference>
<dbReference type="PANTHER" id="PTHR47874">
    <property type="entry name" value="EXPRESSED PROTEIN"/>
    <property type="match status" value="1"/>
</dbReference>
<dbReference type="OrthoDB" id="185373at2759"/>
<keyword evidence="5" id="KW-0489">Methyltransferase</keyword>
<reference evidence="5 6" key="1">
    <citation type="journal article" date="2017" name="Nature">
        <title>The Apostasia genome and the evolution of orchids.</title>
        <authorList>
            <person name="Zhang G.Q."/>
            <person name="Liu K.W."/>
            <person name="Li Z."/>
            <person name="Lohaus R."/>
            <person name="Hsiao Y.Y."/>
            <person name="Niu S.C."/>
            <person name="Wang J.Y."/>
            <person name="Lin Y.C."/>
            <person name="Xu Q."/>
            <person name="Chen L.J."/>
            <person name="Yoshida K."/>
            <person name="Fujiwara S."/>
            <person name="Wang Z.W."/>
            <person name="Zhang Y.Q."/>
            <person name="Mitsuda N."/>
            <person name="Wang M."/>
            <person name="Liu G.H."/>
            <person name="Pecoraro L."/>
            <person name="Huang H.X."/>
            <person name="Xiao X.J."/>
            <person name="Lin M."/>
            <person name="Wu X.Y."/>
            <person name="Wu W.L."/>
            <person name="Chen Y.Y."/>
            <person name="Chang S.B."/>
            <person name="Sakamoto S."/>
            <person name="Ohme-Takagi M."/>
            <person name="Yagi M."/>
            <person name="Zeng S.J."/>
            <person name="Shen C.Y."/>
            <person name="Yeh C.M."/>
            <person name="Luo Y.B."/>
            <person name="Tsai W.C."/>
            <person name="Van de Peer Y."/>
            <person name="Liu Z.J."/>
        </authorList>
    </citation>
    <scope>NUCLEOTIDE SEQUENCE [LARGE SCALE GENOMIC DNA]</scope>
    <source>
        <strain evidence="6">cv. Shenzhen</strain>
        <tissue evidence="5">Stem</tissue>
    </source>
</reference>
<feature type="repeat" description="PPR" evidence="3">
    <location>
        <begin position="361"/>
        <end position="395"/>
    </location>
</feature>
<name>A0A2H9ZY06_9ASPA</name>
<dbReference type="PANTHER" id="PTHR47874:SF7">
    <property type="entry name" value="BNAA05G30910D PROTEIN"/>
    <property type="match status" value="1"/>
</dbReference>
<feature type="repeat" description="PPR" evidence="3">
    <location>
        <begin position="184"/>
        <end position="218"/>
    </location>
</feature>
<evidence type="ECO:0000313" key="5">
    <source>
        <dbReference type="EMBL" id="PKA48163.1"/>
    </source>
</evidence>
<dbReference type="Pfam" id="PF13812">
    <property type="entry name" value="PPR_3"/>
    <property type="match status" value="1"/>
</dbReference>
<evidence type="ECO:0000256" key="2">
    <source>
        <dbReference type="ARBA" id="ARBA00022737"/>
    </source>
</evidence>
<dbReference type="Proteomes" id="UP000236161">
    <property type="component" value="Unassembled WGS sequence"/>
</dbReference>
<proteinExistence type="inferred from homology"/>
<evidence type="ECO:0000313" key="6">
    <source>
        <dbReference type="Proteomes" id="UP000236161"/>
    </source>
</evidence>
<keyword evidence="6" id="KW-1185">Reference proteome</keyword>
<dbReference type="NCBIfam" id="TIGR00756">
    <property type="entry name" value="PPR"/>
    <property type="match status" value="6"/>
</dbReference>
<dbReference type="InterPro" id="IPR002885">
    <property type="entry name" value="PPR_rpt"/>
</dbReference>
<evidence type="ECO:0000256" key="1">
    <source>
        <dbReference type="ARBA" id="ARBA00007626"/>
    </source>
</evidence>
<comment type="similarity">
    <text evidence="1">Belongs to the PPR family. P subfamily.</text>
</comment>
<dbReference type="GO" id="GO:0003729">
    <property type="term" value="F:mRNA binding"/>
    <property type="evidence" value="ECO:0007669"/>
    <property type="project" value="InterPro"/>
</dbReference>
<evidence type="ECO:0000259" key="4">
    <source>
        <dbReference type="Pfam" id="PF17177"/>
    </source>
</evidence>
<keyword evidence="5" id="KW-0808">Transferase</keyword>
<feature type="repeat" description="PPR" evidence="3">
    <location>
        <begin position="255"/>
        <end position="290"/>
    </location>
</feature>
<organism evidence="5 6">
    <name type="scientific">Apostasia shenzhenica</name>
    <dbReference type="NCBI Taxonomy" id="1088818"/>
    <lineage>
        <taxon>Eukaryota</taxon>
        <taxon>Viridiplantae</taxon>
        <taxon>Streptophyta</taxon>
        <taxon>Embryophyta</taxon>
        <taxon>Tracheophyta</taxon>
        <taxon>Spermatophyta</taxon>
        <taxon>Magnoliopsida</taxon>
        <taxon>Liliopsida</taxon>
        <taxon>Asparagales</taxon>
        <taxon>Orchidaceae</taxon>
        <taxon>Apostasioideae</taxon>
        <taxon>Apostasia</taxon>
    </lineage>
</organism>
<dbReference type="Pfam" id="PF13041">
    <property type="entry name" value="PPR_2"/>
    <property type="match status" value="2"/>
</dbReference>
<dbReference type="InterPro" id="IPR011990">
    <property type="entry name" value="TPR-like_helical_dom_sf"/>
</dbReference>
<dbReference type="AlphaFoldDB" id="A0A2H9ZY06"/>
<feature type="repeat" description="PPR" evidence="3">
    <location>
        <begin position="291"/>
        <end position="325"/>
    </location>
</feature>
<feature type="domain" description="PROP1-like PPR" evidence="4">
    <location>
        <begin position="122"/>
        <end position="262"/>
    </location>
</feature>
<feature type="repeat" description="PPR" evidence="3">
    <location>
        <begin position="220"/>
        <end position="254"/>
    </location>
</feature>
<gene>
    <name evidence="5" type="ORF">AXF42_Ash020508</name>
</gene>
<dbReference type="InterPro" id="IPR033443">
    <property type="entry name" value="PROP1-like_PPR_dom"/>
</dbReference>
<accession>A0A2H9ZY06</accession>
<dbReference type="EC" id="2.1.1.204" evidence="5"/>
<dbReference type="Pfam" id="PF17177">
    <property type="entry name" value="PPR_long"/>
    <property type="match status" value="1"/>
</dbReference>
<dbReference type="InterPro" id="IPR044179">
    <property type="entry name" value="PPR5-like"/>
</dbReference>
<dbReference type="GO" id="GO:0032259">
    <property type="term" value="P:methylation"/>
    <property type="evidence" value="ECO:0007669"/>
    <property type="project" value="UniProtKB-KW"/>
</dbReference>
<evidence type="ECO:0000256" key="3">
    <source>
        <dbReference type="PROSITE-ProRule" id="PRU00708"/>
    </source>
</evidence>
<protein>
    <submittedName>
        <fullName evidence="5">Pentatricopeptide repeat-containing protein</fullName>
        <ecNumber evidence="5">2.1.1.204</ecNumber>
    </submittedName>
</protein>
<feature type="repeat" description="PPR" evidence="3">
    <location>
        <begin position="149"/>
        <end position="183"/>
    </location>
</feature>
<feature type="repeat" description="PPR" evidence="3">
    <location>
        <begin position="431"/>
        <end position="465"/>
    </location>
</feature>